<feature type="region of interest" description="Disordered" evidence="1">
    <location>
        <begin position="95"/>
        <end position="143"/>
    </location>
</feature>
<comment type="caution">
    <text evidence="2">The sequence shown here is derived from an EMBL/GenBank/DDBJ whole genome shotgun (WGS) entry which is preliminary data.</text>
</comment>
<evidence type="ECO:0000256" key="1">
    <source>
        <dbReference type="SAM" id="MobiDB-lite"/>
    </source>
</evidence>
<gene>
    <name evidence="2" type="ORF">RhiirC2_786312</name>
</gene>
<dbReference type="AlphaFoldDB" id="A0A2N1MUK3"/>
<protein>
    <submittedName>
        <fullName evidence="2">Uncharacterized protein</fullName>
    </submittedName>
</protein>
<feature type="compositionally biased region" description="Basic and acidic residues" evidence="1">
    <location>
        <begin position="115"/>
        <end position="143"/>
    </location>
</feature>
<dbReference type="VEuPathDB" id="FungiDB:RhiirFUN_014830"/>
<sequence length="143" mass="17067">MDFRTFKEVDRFGQNSRSYEWSLDRLLEKEENMSREVIHPSVEPEEVVNVVNNLRNDPQSQNDVVEFINEYKEIQYKGAEEIIPQFKPYSSNRISSKEEVEEFDANNEKMKKRLAKEDKTKRVEIEKPVDRPKKIRATDNEKV</sequence>
<dbReference type="VEuPathDB" id="FungiDB:RhiirA1_534204"/>
<proteinExistence type="predicted"/>
<reference evidence="2 3" key="1">
    <citation type="submission" date="2016-04" db="EMBL/GenBank/DDBJ databases">
        <title>Genome analyses suggest a sexual origin of heterokaryosis in a supposedly ancient asexual fungus.</title>
        <authorList>
            <person name="Ropars J."/>
            <person name="Sedzielewska K."/>
            <person name="Noel J."/>
            <person name="Charron P."/>
            <person name="Farinelli L."/>
            <person name="Marton T."/>
            <person name="Kruger M."/>
            <person name="Pelin A."/>
            <person name="Brachmann A."/>
            <person name="Corradi N."/>
        </authorList>
    </citation>
    <scope>NUCLEOTIDE SEQUENCE [LARGE SCALE GENOMIC DNA]</scope>
    <source>
        <strain evidence="2 3">C2</strain>
    </source>
</reference>
<dbReference type="VEuPathDB" id="FungiDB:FUN_024475"/>
<name>A0A2N1MUK3_9GLOM</name>
<organism evidence="2 3">
    <name type="scientific">Rhizophagus irregularis</name>
    <dbReference type="NCBI Taxonomy" id="588596"/>
    <lineage>
        <taxon>Eukaryota</taxon>
        <taxon>Fungi</taxon>
        <taxon>Fungi incertae sedis</taxon>
        <taxon>Mucoromycota</taxon>
        <taxon>Glomeromycotina</taxon>
        <taxon>Glomeromycetes</taxon>
        <taxon>Glomerales</taxon>
        <taxon>Glomeraceae</taxon>
        <taxon>Rhizophagus</taxon>
    </lineage>
</organism>
<dbReference type="Proteomes" id="UP000233469">
    <property type="component" value="Unassembled WGS sequence"/>
</dbReference>
<evidence type="ECO:0000313" key="3">
    <source>
        <dbReference type="Proteomes" id="UP000233469"/>
    </source>
</evidence>
<evidence type="ECO:0000313" key="2">
    <source>
        <dbReference type="EMBL" id="PKK65332.1"/>
    </source>
</evidence>
<dbReference type="EMBL" id="LLXL01001283">
    <property type="protein sequence ID" value="PKK65332.1"/>
    <property type="molecule type" value="Genomic_DNA"/>
</dbReference>
<reference evidence="2 3" key="2">
    <citation type="submission" date="2017-10" db="EMBL/GenBank/DDBJ databases">
        <title>Extensive intraspecific genome diversity in a model arbuscular mycorrhizal fungus.</title>
        <authorList>
            <person name="Chen E.C.H."/>
            <person name="Morin E."/>
            <person name="Baudet D."/>
            <person name="Noel J."/>
            <person name="Ndikumana S."/>
            <person name="Charron P."/>
            <person name="St-Onge C."/>
            <person name="Giorgi J."/>
            <person name="Grigoriev I.V."/>
            <person name="Roux C."/>
            <person name="Martin F.M."/>
            <person name="Corradi N."/>
        </authorList>
    </citation>
    <scope>NUCLEOTIDE SEQUENCE [LARGE SCALE GENOMIC DNA]</scope>
    <source>
        <strain evidence="2 3">C2</strain>
    </source>
</reference>
<accession>A0A2N1MUK3</accession>